<evidence type="ECO:0000256" key="4">
    <source>
        <dbReference type="ARBA" id="ARBA00023157"/>
    </source>
</evidence>
<dbReference type="GeneID" id="106476636"/>
<keyword evidence="5" id="KW-0325">Glycoprotein</keyword>
<keyword evidence="3" id="KW-0677">Repeat</keyword>
<gene>
    <name evidence="8" type="primary">LOC106476636</name>
</gene>
<proteinExistence type="predicted"/>
<evidence type="ECO:0000256" key="5">
    <source>
        <dbReference type="ARBA" id="ARBA00023180"/>
    </source>
</evidence>
<dbReference type="Pfam" id="PF01607">
    <property type="entry name" value="CBM_14"/>
    <property type="match status" value="3"/>
</dbReference>
<dbReference type="Proteomes" id="UP000694941">
    <property type="component" value="Unplaced"/>
</dbReference>
<dbReference type="PROSITE" id="PS50940">
    <property type="entry name" value="CHIT_BIND_II"/>
    <property type="match status" value="3"/>
</dbReference>
<dbReference type="SUPFAM" id="SSF57625">
    <property type="entry name" value="Invertebrate chitin-binding proteins"/>
    <property type="match status" value="3"/>
</dbReference>
<dbReference type="PANTHER" id="PTHR23301:SF107">
    <property type="entry name" value="LD20793P"/>
    <property type="match status" value="1"/>
</dbReference>
<organism evidence="7 8">
    <name type="scientific">Limulus polyphemus</name>
    <name type="common">Atlantic horseshoe crab</name>
    <dbReference type="NCBI Taxonomy" id="6850"/>
    <lineage>
        <taxon>Eukaryota</taxon>
        <taxon>Metazoa</taxon>
        <taxon>Ecdysozoa</taxon>
        <taxon>Arthropoda</taxon>
        <taxon>Chelicerata</taxon>
        <taxon>Merostomata</taxon>
        <taxon>Xiphosura</taxon>
        <taxon>Limulidae</taxon>
        <taxon>Limulus</taxon>
    </lineage>
</organism>
<dbReference type="InterPro" id="IPR051940">
    <property type="entry name" value="Chitin_bind-dev_reg"/>
</dbReference>
<dbReference type="InterPro" id="IPR036508">
    <property type="entry name" value="Chitin-bd_dom_sf"/>
</dbReference>
<keyword evidence="4" id="KW-1015">Disulfide bond</keyword>
<feature type="domain" description="Chitin-binding type-2" evidence="6">
    <location>
        <begin position="127"/>
        <end position="201"/>
    </location>
</feature>
<feature type="non-terminal residue" evidence="8">
    <location>
        <position position="1"/>
    </location>
</feature>
<evidence type="ECO:0000256" key="1">
    <source>
        <dbReference type="ARBA" id="ARBA00022669"/>
    </source>
</evidence>
<dbReference type="SMART" id="SM00494">
    <property type="entry name" value="ChtBD2"/>
    <property type="match status" value="3"/>
</dbReference>
<keyword evidence="2" id="KW-0732">Signal</keyword>
<sequence>NGQCHEANGFFPNQQQCDSYYICRNGTLTEGLCPDGLAFNVRGSYCDSIRNVDCSDRPQLQQPQPTEWCPRRWGEYPHESDCTRFLKCVDGKSYEFPCPEGLAYSYENGYCDWPDLVHGCDSEAIVGFTCPVPTYEEIQNYGNQKYPDPHDCRRYYVCVSTYDDPTGVKRLPRLQTCEHGQVFNQATLNCDYSVNVPGCESYYGPAAKYAVPVQSPLLAQYVVPKTPIAGQYDVTVKAPVAGLYDASVKTPIAGQYDASVKTPISGQYDVPVAGQYDASVKTPIAGQYDVPVAGQYEASLKPQFYK</sequence>
<evidence type="ECO:0000256" key="3">
    <source>
        <dbReference type="ARBA" id="ARBA00022737"/>
    </source>
</evidence>
<dbReference type="Gene3D" id="2.170.140.10">
    <property type="entry name" value="Chitin binding domain"/>
    <property type="match status" value="3"/>
</dbReference>
<name>A0ABM1C1T3_LIMPO</name>
<accession>A0ABM1C1T3</accession>
<protein>
    <submittedName>
        <fullName evidence="8">Protein obstructor-E-like</fullName>
    </submittedName>
</protein>
<dbReference type="PANTHER" id="PTHR23301">
    <property type="entry name" value="CHITIN BINDING PERITROPHIN-A"/>
    <property type="match status" value="1"/>
</dbReference>
<feature type="domain" description="Chitin-binding type-2" evidence="6">
    <location>
        <begin position="1"/>
        <end position="56"/>
    </location>
</feature>
<evidence type="ECO:0000256" key="2">
    <source>
        <dbReference type="ARBA" id="ARBA00022729"/>
    </source>
</evidence>
<keyword evidence="7" id="KW-1185">Reference proteome</keyword>
<evidence type="ECO:0000259" key="6">
    <source>
        <dbReference type="PROSITE" id="PS50940"/>
    </source>
</evidence>
<keyword evidence="1" id="KW-0147">Chitin-binding</keyword>
<dbReference type="InterPro" id="IPR002557">
    <property type="entry name" value="Chitin-bd_dom"/>
</dbReference>
<evidence type="ECO:0000313" key="7">
    <source>
        <dbReference type="Proteomes" id="UP000694941"/>
    </source>
</evidence>
<dbReference type="RefSeq" id="XP_013792734.2">
    <property type="nucleotide sequence ID" value="XM_013937280.2"/>
</dbReference>
<feature type="domain" description="Chitin-binding type-2" evidence="6">
    <location>
        <begin position="66"/>
        <end position="122"/>
    </location>
</feature>
<reference evidence="8" key="1">
    <citation type="submission" date="2025-08" db="UniProtKB">
        <authorList>
            <consortium name="RefSeq"/>
        </authorList>
    </citation>
    <scope>IDENTIFICATION</scope>
    <source>
        <tissue evidence="8">Muscle</tissue>
    </source>
</reference>
<evidence type="ECO:0000313" key="8">
    <source>
        <dbReference type="RefSeq" id="XP_013792734.2"/>
    </source>
</evidence>